<organism evidence="2 3">
    <name type="scientific">Opisthorchis viverrini</name>
    <name type="common">Southeast Asian liver fluke</name>
    <dbReference type="NCBI Taxonomy" id="6198"/>
    <lineage>
        <taxon>Eukaryota</taxon>
        <taxon>Metazoa</taxon>
        <taxon>Spiralia</taxon>
        <taxon>Lophotrochozoa</taxon>
        <taxon>Platyhelminthes</taxon>
        <taxon>Trematoda</taxon>
        <taxon>Digenea</taxon>
        <taxon>Opisthorchiida</taxon>
        <taxon>Opisthorchiata</taxon>
        <taxon>Opisthorchiidae</taxon>
        <taxon>Opisthorchis</taxon>
    </lineage>
</organism>
<dbReference type="RefSeq" id="XP_009174911.1">
    <property type="nucleotide sequence ID" value="XM_009176647.1"/>
</dbReference>
<keyword evidence="3" id="KW-1185">Reference proteome</keyword>
<dbReference type="EMBL" id="KL596974">
    <property type="protein sequence ID" value="KER21340.1"/>
    <property type="molecule type" value="Genomic_DNA"/>
</dbReference>
<dbReference type="GeneID" id="20324481"/>
<dbReference type="Proteomes" id="UP000054324">
    <property type="component" value="Unassembled WGS sequence"/>
</dbReference>
<dbReference type="OrthoDB" id="6242193at2759"/>
<accession>A0A074ZDR8</accession>
<protein>
    <submittedName>
        <fullName evidence="2">Uncharacterized protein</fullName>
    </submittedName>
</protein>
<dbReference type="CTD" id="20324481"/>
<name>A0A074ZDR8_OPIVI</name>
<dbReference type="KEGG" id="ovi:T265_10313"/>
<sequence length="135" mass="15298">MKNEERLDRWADYFEQELSWPSAGTNLEPTGEGEPWTMNGEPPTASEVYDCICSLKRHRAPGPDDLPPKDRDEVLIWDNVEERSINPVNTSFLEVYIFTPYFFSGLTSTKEAFDGCVIQCGDLPSTHVAPRNDPT</sequence>
<evidence type="ECO:0000313" key="3">
    <source>
        <dbReference type="Proteomes" id="UP000054324"/>
    </source>
</evidence>
<reference evidence="2 3" key="1">
    <citation type="submission" date="2013-11" db="EMBL/GenBank/DDBJ databases">
        <title>Opisthorchis viverrini - life in the bile duct.</title>
        <authorList>
            <person name="Young N.D."/>
            <person name="Nagarajan N."/>
            <person name="Lin S.J."/>
            <person name="Korhonen P.K."/>
            <person name="Jex A.R."/>
            <person name="Hall R.S."/>
            <person name="Safavi-Hemami H."/>
            <person name="Kaewkong W."/>
            <person name="Bertrand D."/>
            <person name="Gao S."/>
            <person name="Seet Q."/>
            <person name="Wongkham S."/>
            <person name="Teh B.T."/>
            <person name="Wongkham C."/>
            <person name="Intapan P.M."/>
            <person name="Maleewong W."/>
            <person name="Yang X."/>
            <person name="Hu M."/>
            <person name="Wang Z."/>
            <person name="Hofmann A."/>
            <person name="Sternberg P.W."/>
            <person name="Tan P."/>
            <person name="Wang J."/>
            <person name="Gasser R.B."/>
        </authorList>
    </citation>
    <scope>NUCLEOTIDE SEQUENCE [LARGE SCALE GENOMIC DNA]</scope>
</reference>
<evidence type="ECO:0000256" key="1">
    <source>
        <dbReference type="SAM" id="MobiDB-lite"/>
    </source>
</evidence>
<evidence type="ECO:0000313" key="2">
    <source>
        <dbReference type="EMBL" id="KER21340.1"/>
    </source>
</evidence>
<gene>
    <name evidence="2" type="ORF">T265_10313</name>
</gene>
<proteinExistence type="predicted"/>
<dbReference type="AlphaFoldDB" id="A0A074ZDR8"/>
<feature type="region of interest" description="Disordered" evidence="1">
    <location>
        <begin position="21"/>
        <end position="41"/>
    </location>
</feature>